<dbReference type="EMBL" id="JACGQI010000007">
    <property type="protein sequence ID" value="MBF2229928.1"/>
    <property type="molecule type" value="Genomic_DNA"/>
</dbReference>
<gene>
    <name evidence="2" type="ORF">CTJ08_13720</name>
    <name evidence="1" type="ORF">H3963_05715</name>
</gene>
<dbReference type="InterPro" id="IPR008767">
    <property type="entry name" value="Phage_SPP1_head-tail_adaptor"/>
</dbReference>
<accession>A0A4Y7VNT4</accession>
<dbReference type="Gene3D" id="2.40.10.270">
    <property type="entry name" value="Bacteriophage SPP1 head-tail adaptor protein"/>
    <property type="match status" value="1"/>
</dbReference>
<evidence type="ECO:0000313" key="3">
    <source>
        <dbReference type="Proteomes" id="UP000228502"/>
    </source>
</evidence>
<dbReference type="KEGG" id="seps:DP17_2049"/>
<name>A0A4Y7VNT4_STAEP</name>
<evidence type="ECO:0000313" key="1">
    <source>
        <dbReference type="EMBL" id="MBF2229928.1"/>
    </source>
</evidence>
<dbReference type="EMBL" id="PEJG01000117">
    <property type="protein sequence ID" value="PIH08948.1"/>
    <property type="molecule type" value="Genomic_DNA"/>
</dbReference>
<reference evidence="1" key="2">
    <citation type="submission" date="2020-08" db="EMBL/GenBank/DDBJ databases">
        <title>Changes in the skin microbiome associated with squamous cell carcinoma in transplant recipients.</title>
        <authorList>
            <person name="Zaugg J."/>
            <person name="Krueger A."/>
            <person name="Lachner N."/>
        </authorList>
    </citation>
    <scope>NUCLEOTIDE SEQUENCE</scope>
    <source>
        <strain evidence="1">R5988</strain>
    </source>
</reference>
<dbReference type="AlphaFoldDB" id="A0A4Y7VNT4"/>
<organism evidence="2 3">
    <name type="scientific">Staphylococcus epidermidis</name>
    <dbReference type="NCBI Taxonomy" id="1282"/>
    <lineage>
        <taxon>Bacteria</taxon>
        <taxon>Bacillati</taxon>
        <taxon>Bacillota</taxon>
        <taxon>Bacilli</taxon>
        <taxon>Bacillales</taxon>
        <taxon>Staphylococcaceae</taxon>
        <taxon>Staphylococcus</taxon>
    </lineage>
</organism>
<dbReference type="Proteomes" id="UP000648077">
    <property type="component" value="Unassembled WGS sequence"/>
</dbReference>
<dbReference type="OrthoDB" id="9870487at2"/>
<protein>
    <submittedName>
        <fullName evidence="1">Phage head closure protein</fullName>
    </submittedName>
    <submittedName>
        <fullName evidence="2">Phage head-tail adapter protein</fullName>
    </submittedName>
</protein>
<comment type="caution">
    <text evidence="2">The sequence shown here is derived from an EMBL/GenBank/DDBJ whole genome shotgun (WGS) entry which is preliminary data.</text>
</comment>
<dbReference type="NCBIfam" id="TIGR01563">
    <property type="entry name" value="gp16_SPP1"/>
    <property type="match status" value="1"/>
</dbReference>
<reference evidence="2 3" key="1">
    <citation type="submission" date="2017-10" db="EMBL/GenBank/DDBJ databases">
        <title>genome sequences of Staph epi in chlorhexidine trial.</title>
        <authorList>
            <person name="Greninger A.L."/>
            <person name="Addetia A."/>
            <person name="Qin X."/>
            <person name="Zerr D."/>
        </authorList>
    </citation>
    <scope>NUCLEOTIDE SEQUENCE [LARGE SCALE GENOMIC DNA]</scope>
    <source>
        <strain evidence="2 3">SCH-17</strain>
    </source>
</reference>
<dbReference type="InterPro" id="IPR038666">
    <property type="entry name" value="SSP1_head-tail_sf"/>
</dbReference>
<dbReference type="RefSeq" id="WP_002446783.1">
    <property type="nucleotide sequence ID" value="NZ_CAJUUW010000028.1"/>
</dbReference>
<dbReference type="Proteomes" id="UP000228502">
    <property type="component" value="Unassembled WGS sequence"/>
</dbReference>
<evidence type="ECO:0000313" key="2">
    <source>
        <dbReference type="EMBL" id="PIH08948.1"/>
    </source>
</evidence>
<proteinExistence type="predicted"/>
<sequence>MKKMNQTYNDGILEFREKRVKYDKYHTVIGTFSYMVFKSWYRKLGITSEEQYRSMQVDTMVVMRVAIPRMKYLEPSMKVEIDGKEYGISRIYENYSKNEIELSLYEVHI</sequence>